<evidence type="ECO:0000256" key="11">
    <source>
        <dbReference type="RuleBase" id="RU362109"/>
    </source>
</evidence>
<keyword evidence="2" id="KW-0808">Transferase</keyword>
<evidence type="ECO:0000256" key="5">
    <source>
        <dbReference type="ARBA" id="ARBA00022840"/>
    </source>
</evidence>
<organism evidence="14 15">
    <name type="scientific">Octopus vulgaris</name>
    <name type="common">Common octopus</name>
    <dbReference type="NCBI Taxonomy" id="6645"/>
    <lineage>
        <taxon>Eukaryota</taxon>
        <taxon>Metazoa</taxon>
        <taxon>Spiralia</taxon>
        <taxon>Lophotrochozoa</taxon>
        <taxon>Mollusca</taxon>
        <taxon>Cephalopoda</taxon>
        <taxon>Coleoidea</taxon>
        <taxon>Octopodiformes</taxon>
        <taxon>Octopoda</taxon>
        <taxon>Incirrata</taxon>
        <taxon>Octopodidae</taxon>
        <taxon>Octopus</taxon>
    </lineage>
</organism>
<dbReference type="SUPFAM" id="SSF54495">
    <property type="entry name" value="UBC-like"/>
    <property type="match status" value="1"/>
</dbReference>
<dbReference type="EC" id="2.3.2.23" evidence="1"/>
<dbReference type="GO" id="GO:0005524">
    <property type="term" value="F:ATP binding"/>
    <property type="evidence" value="ECO:0007669"/>
    <property type="project" value="UniProtKB-UniRule"/>
</dbReference>
<comment type="similarity">
    <text evidence="11">Belongs to the ubiquitin-conjugating enzyme family.</text>
</comment>
<feature type="region of interest" description="Disordered" evidence="12">
    <location>
        <begin position="170"/>
        <end position="202"/>
    </location>
</feature>
<evidence type="ECO:0000256" key="2">
    <source>
        <dbReference type="ARBA" id="ARBA00022679"/>
    </source>
</evidence>
<name>A0AA36C0P4_OCTVU</name>
<evidence type="ECO:0000259" key="13">
    <source>
        <dbReference type="Pfam" id="PF00179"/>
    </source>
</evidence>
<dbReference type="InterPro" id="IPR016135">
    <property type="entry name" value="UBQ-conjugating_enzyme/RWD"/>
</dbReference>
<dbReference type="PANTHER" id="PTHR24067">
    <property type="entry name" value="UBIQUITIN-CONJUGATING ENZYME E2"/>
    <property type="match status" value="1"/>
</dbReference>
<keyword evidence="4 11" id="KW-0833">Ubl conjugation pathway</keyword>
<dbReference type="AlphaFoldDB" id="A0AA36C0P4"/>
<protein>
    <recommendedName>
        <fullName evidence="6">Ubiquitin-conjugating enzyme E2 T</fullName>
        <ecNumber evidence="1">2.3.2.23</ecNumber>
    </recommendedName>
    <alternativeName>
        <fullName evidence="7">E2 ubiquitin-conjugating enzyme T</fullName>
    </alternativeName>
    <alternativeName>
        <fullName evidence="9">Ubiquitin carrier protein T</fullName>
    </alternativeName>
    <alternativeName>
        <fullName evidence="8">Ubiquitin-protein ligase T</fullName>
    </alternativeName>
</protein>
<dbReference type="InterPro" id="IPR023313">
    <property type="entry name" value="UBQ-conjugating_AS"/>
</dbReference>
<accession>A0AA36C0P4</accession>
<evidence type="ECO:0000256" key="10">
    <source>
        <dbReference type="PROSITE-ProRule" id="PRU10133"/>
    </source>
</evidence>
<evidence type="ECO:0000313" key="15">
    <source>
        <dbReference type="Proteomes" id="UP001162480"/>
    </source>
</evidence>
<evidence type="ECO:0000256" key="4">
    <source>
        <dbReference type="ARBA" id="ARBA00022786"/>
    </source>
</evidence>
<evidence type="ECO:0000313" key="14">
    <source>
        <dbReference type="EMBL" id="CAI9744181.1"/>
    </source>
</evidence>
<keyword evidence="15" id="KW-1185">Reference proteome</keyword>
<reference evidence="14" key="1">
    <citation type="submission" date="2023-08" db="EMBL/GenBank/DDBJ databases">
        <authorList>
            <person name="Alioto T."/>
            <person name="Alioto T."/>
            <person name="Gomez Garrido J."/>
        </authorList>
    </citation>
    <scope>NUCLEOTIDE SEQUENCE</scope>
</reference>
<dbReference type="Pfam" id="PF00179">
    <property type="entry name" value="UQ_con"/>
    <property type="match status" value="1"/>
</dbReference>
<dbReference type="InterPro" id="IPR000608">
    <property type="entry name" value="UBC"/>
</dbReference>
<keyword evidence="5 11" id="KW-0067">ATP-binding</keyword>
<dbReference type="GO" id="GO:0061631">
    <property type="term" value="F:ubiquitin conjugating enzyme activity"/>
    <property type="evidence" value="ECO:0007669"/>
    <property type="project" value="UniProtKB-EC"/>
</dbReference>
<evidence type="ECO:0000256" key="7">
    <source>
        <dbReference type="ARBA" id="ARBA00076317"/>
    </source>
</evidence>
<keyword evidence="3 11" id="KW-0547">Nucleotide-binding</keyword>
<evidence type="ECO:0000256" key="9">
    <source>
        <dbReference type="ARBA" id="ARBA00082133"/>
    </source>
</evidence>
<proteinExistence type="inferred from homology"/>
<evidence type="ECO:0000256" key="8">
    <source>
        <dbReference type="ARBA" id="ARBA00077509"/>
    </source>
</evidence>
<dbReference type="CDD" id="cd23805">
    <property type="entry name" value="UBCc_UBE2T"/>
    <property type="match status" value="1"/>
</dbReference>
<dbReference type="PROSITE" id="PS00183">
    <property type="entry name" value="UBC_1"/>
    <property type="match status" value="1"/>
</dbReference>
<evidence type="ECO:0000256" key="1">
    <source>
        <dbReference type="ARBA" id="ARBA00012486"/>
    </source>
</evidence>
<dbReference type="EMBL" id="OX597843">
    <property type="protein sequence ID" value="CAI9744181.1"/>
    <property type="molecule type" value="Genomic_DNA"/>
</dbReference>
<dbReference type="SMART" id="SM00212">
    <property type="entry name" value="UBCc"/>
    <property type="match status" value="1"/>
</dbReference>
<evidence type="ECO:0000256" key="6">
    <source>
        <dbReference type="ARBA" id="ARBA00072440"/>
    </source>
</evidence>
<dbReference type="FunFam" id="3.10.110.10:FF:000041">
    <property type="entry name" value="Ubiquitin-conjugating enzyme E2 T"/>
    <property type="match status" value="1"/>
</dbReference>
<dbReference type="Gene3D" id="3.10.110.10">
    <property type="entry name" value="Ubiquitin Conjugating Enzyme"/>
    <property type="match status" value="1"/>
</dbReference>
<dbReference type="InterPro" id="IPR050113">
    <property type="entry name" value="Ub_conjugating_enzyme"/>
</dbReference>
<evidence type="ECO:0000256" key="12">
    <source>
        <dbReference type="SAM" id="MobiDB-lite"/>
    </source>
</evidence>
<feature type="active site" description="Glycyl thioester intermediate" evidence="10">
    <location>
        <position position="86"/>
    </location>
</feature>
<sequence>MHRHTRMKKELQMLKDSPPPGIACWPKGDSIENLEAQIIGGSGTPYEGGVFKLSIHLPERYPFEPPKVNFSTPIYHPNIDAAGRICLNVLKLPPNGGWKPCLNISTVLTSILVLMNDPNPDDPLMADIAEEFKYKKTEFLLKAASHTKKHASGNSATVVNVLTVQDNGAETTGTGTQLGKRPLVHEQHKSTGKCPRNENTNS</sequence>
<evidence type="ECO:0000256" key="3">
    <source>
        <dbReference type="ARBA" id="ARBA00022741"/>
    </source>
</evidence>
<gene>
    <name evidence="14" type="ORF">OCTVUL_1B023391</name>
</gene>
<dbReference type="Proteomes" id="UP001162480">
    <property type="component" value="Chromosome 30"/>
</dbReference>
<feature type="domain" description="UBC core" evidence="13">
    <location>
        <begin position="6"/>
        <end position="143"/>
    </location>
</feature>